<evidence type="ECO:0000256" key="4">
    <source>
        <dbReference type="ARBA" id="ARBA00022840"/>
    </source>
</evidence>
<sequence>MSSHKGEALIRSTGLSAGYHGQPIVHDLDLEVRAGEMVGLFGANGAGKTTTLLTLAGEIKPLGGTLEFDGAPHPGSLHQAAKNGLALLTDDRSIFAPLTVRDNLRLGRGSVADALSHFPELEEHLDRQAGLLSGGQQQILSVARILASQPKVVLADELSLGLAPLIVKRLLAALRSAADAGAAVLIVEQHVPVALSTVDRALVLVRGSIALESDARTLRATPDVISDLYLAAG</sequence>
<dbReference type="Pfam" id="PF00005">
    <property type="entry name" value="ABC_tran"/>
    <property type="match status" value="1"/>
</dbReference>
<evidence type="ECO:0000259" key="6">
    <source>
        <dbReference type="PROSITE" id="PS50893"/>
    </source>
</evidence>
<dbReference type="InterPro" id="IPR003439">
    <property type="entry name" value="ABC_transporter-like_ATP-bd"/>
</dbReference>
<dbReference type="GO" id="GO:0005524">
    <property type="term" value="F:ATP binding"/>
    <property type="evidence" value="ECO:0007669"/>
    <property type="project" value="UniProtKB-KW"/>
</dbReference>
<accession>A0ABP7KP16</accession>
<dbReference type="InterPro" id="IPR003593">
    <property type="entry name" value="AAA+_ATPase"/>
</dbReference>
<evidence type="ECO:0000313" key="7">
    <source>
        <dbReference type="EMBL" id="GAA3884250.1"/>
    </source>
</evidence>
<protein>
    <submittedName>
        <fullName evidence="7">ABC transporter ATP-binding protein</fullName>
    </submittedName>
</protein>
<comment type="similarity">
    <text evidence="1">Belongs to the ABC transporter superfamily.</text>
</comment>
<dbReference type="RefSeq" id="WP_345067808.1">
    <property type="nucleotide sequence ID" value="NZ_BAABCN010000008.1"/>
</dbReference>
<dbReference type="Proteomes" id="UP001501803">
    <property type="component" value="Unassembled WGS sequence"/>
</dbReference>
<proteinExistence type="inferred from homology"/>
<dbReference type="PROSITE" id="PS50893">
    <property type="entry name" value="ABC_TRANSPORTER_2"/>
    <property type="match status" value="1"/>
</dbReference>
<gene>
    <name evidence="7" type="ORF">GCM10022381_28040</name>
</gene>
<comment type="caution">
    <text evidence="7">The sequence shown here is derived from an EMBL/GenBank/DDBJ whole genome shotgun (WGS) entry which is preliminary data.</text>
</comment>
<evidence type="ECO:0000256" key="2">
    <source>
        <dbReference type="ARBA" id="ARBA00022448"/>
    </source>
</evidence>
<dbReference type="Gene3D" id="3.40.50.300">
    <property type="entry name" value="P-loop containing nucleotide triphosphate hydrolases"/>
    <property type="match status" value="1"/>
</dbReference>
<dbReference type="InterPro" id="IPR027417">
    <property type="entry name" value="P-loop_NTPase"/>
</dbReference>
<reference evidence="8" key="1">
    <citation type="journal article" date="2019" name="Int. J. Syst. Evol. Microbiol.">
        <title>The Global Catalogue of Microorganisms (GCM) 10K type strain sequencing project: providing services to taxonomists for standard genome sequencing and annotation.</title>
        <authorList>
            <consortium name="The Broad Institute Genomics Platform"/>
            <consortium name="The Broad Institute Genome Sequencing Center for Infectious Disease"/>
            <person name="Wu L."/>
            <person name="Ma J."/>
        </authorList>
    </citation>
    <scope>NUCLEOTIDE SEQUENCE [LARGE SCALE GENOMIC DNA]</scope>
    <source>
        <strain evidence="8">JCM 17021</strain>
    </source>
</reference>
<name>A0ABP7KP16_9MICO</name>
<evidence type="ECO:0000256" key="5">
    <source>
        <dbReference type="ARBA" id="ARBA00022970"/>
    </source>
</evidence>
<dbReference type="PANTHER" id="PTHR43820:SF4">
    <property type="entry name" value="HIGH-AFFINITY BRANCHED-CHAIN AMINO ACID TRANSPORT ATP-BINDING PROTEIN LIVF"/>
    <property type="match status" value="1"/>
</dbReference>
<organism evidence="7 8">
    <name type="scientific">Leifsonia kafniensis</name>
    <dbReference type="NCBI Taxonomy" id="475957"/>
    <lineage>
        <taxon>Bacteria</taxon>
        <taxon>Bacillati</taxon>
        <taxon>Actinomycetota</taxon>
        <taxon>Actinomycetes</taxon>
        <taxon>Micrococcales</taxon>
        <taxon>Microbacteriaceae</taxon>
        <taxon>Leifsonia</taxon>
    </lineage>
</organism>
<dbReference type="SMART" id="SM00382">
    <property type="entry name" value="AAA"/>
    <property type="match status" value="1"/>
</dbReference>
<dbReference type="PANTHER" id="PTHR43820">
    <property type="entry name" value="HIGH-AFFINITY BRANCHED-CHAIN AMINO ACID TRANSPORT ATP-BINDING PROTEIN LIVF"/>
    <property type="match status" value="1"/>
</dbReference>
<evidence type="ECO:0000313" key="8">
    <source>
        <dbReference type="Proteomes" id="UP001501803"/>
    </source>
</evidence>
<keyword evidence="4 7" id="KW-0067">ATP-binding</keyword>
<keyword evidence="2" id="KW-0813">Transport</keyword>
<feature type="domain" description="ABC transporter" evidence="6">
    <location>
        <begin position="10"/>
        <end position="231"/>
    </location>
</feature>
<keyword evidence="8" id="KW-1185">Reference proteome</keyword>
<keyword evidence="3" id="KW-0547">Nucleotide-binding</keyword>
<evidence type="ECO:0000256" key="3">
    <source>
        <dbReference type="ARBA" id="ARBA00022741"/>
    </source>
</evidence>
<dbReference type="EMBL" id="BAABCN010000008">
    <property type="protein sequence ID" value="GAA3884250.1"/>
    <property type="molecule type" value="Genomic_DNA"/>
</dbReference>
<keyword evidence="5" id="KW-0029">Amino-acid transport</keyword>
<evidence type="ECO:0000256" key="1">
    <source>
        <dbReference type="ARBA" id="ARBA00005417"/>
    </source>
</evidence>
<dbReference type="SUPFAM" id="SSF52540">
    <property type="entry name" value="P-loop containing nucleoside triphosphate hydrolases"/>
    <property type="match status" value="1"/>
</dbReference>
<dbReference type="InterPro" id="IPR052156">
    <property type="entry name" value="BCAA_Transport_ATP-bd_LivF"/>
</dbReference>